<reference evidence="1 2" key="1">
    <citation type="journal article" date="2021" name="Int. J. Syst. Evol. Microbiol.">
        <title>Amazonocrinis nigriterrae gen. nov., sp. nov., Atlanticothrix silvestris gen. nov., sp. nov. and Dendronalium phyllosphericum gen. nov., sp. nov., nostocacean cyanobacteria from Brazilian environments.</title>
        <authorList>
            <person name="Alvarenga D.O."/>
            <person name="Andreote A.P.D."/>
            <person name="Branco L.H.Z."/>
            <person name="Delbaje E."/>
            <person name="Cruz R.B."/>
            <person name="Varani A.M."/>
            <person name="Fiore M.F."/>
        </authorList>
    </citation>
    <scope>NUCLEOTIDE SEQUENCE [LARGE SCALE GENOMIC DNA]</scope>
    <source>
        <strain evidence="1 2">CENA357</strain>
    </source>
</reference>
<dbReference type="AlphaFoldDB" id="A0A8J7HDT2"/>
<accession>A0A8J7HDT2</accession>
<evidence type="ECO:0000313" key="2">
    <source>
        <dbReference type="Proteomes" id="UP000599391"/>
    </source>
</evidence>
<organism evidence="1 2">
    <name type="scientific">Atlanticothrix silvestris CENA357</name>
    <dbReference type="NCBI Taxonomy" id="1725252"/>
    <lineage>
        <taxon>Bacteria</taxon>
        <taxon>Bacillati</taxon>
        <taxon>Cyanobacteriota</taxon>
        <taxon>Cyanophyceae</taxon>
        <taxon>Nostocales</taxon>
        <taxon>Nodulariaceae</taxon>
        <taxon>Atlanticothrix</taxon>
        <taxon>Atlanticothrix silvestris</taxon>
    </lineage>
</organism>
<name>A0A8J7HDT2_9CYAN</name>
<dbReference type="RefSeq" id="WP_214440280.1">
    <property type="nucleotide sequence ID" value="NZ_JAECZB010000052.1"/>
</dbReference>
<dbReference type="Proteomes" id="UP000599391">
    <property type="component" value="Unassembled WGS sequence"/>
</dbReference>
<evidence type="ECO:0000313" key="1">
    <source>
        <dbReference type="EMBL" id="MBH8554018.1"/>
    </source>
</evidence>
<keyword evidence="2" id="KW-1185">Reference proteome</keyword>
<protein>
    <submittedName>
        <fullName evidence="1">DNA-binding protein</fullName>
    </submittedName>
</protein>
<sequence length="75" mass="8398">MSTTAKTQRIQINLDLSLELYETLNNLAQKINGDNAEVLLKAIALMEIAVEAKYQGKHLWIADDQQNLETEVVGI</sequence>
<dbReference type="EMBL" id="JAECZB010000052">
    <property type="protein sequence ID" value="MBH8554018.1"/>
    <property type="molecule type" value="Genomic_DNA"/>
</dbReference>
<comment type="caution">
    <text evidence="1">The sequence shown here is derived from an EMBL/GenBank/DDBJ whole genome shotgun (WGS) entry which is preliminary data.</text>
</comment>
<keyword evidence="1" id="KW-0238">DNA-binding</keyword>
<dbReference type="GO" id="GO:0003677">
    <property type="term" value="F:DNA binding"/>
    <property type="evidence" value="ECO:0007669"/>
    <property type="project" value="UniProtKB-KW"/>
</dbReference>
<gene>
    <name evidence="1" type="ORF">I8751_16920</name>
</gene>
<proteinExistence type="predicted"/>